<dbReference type="PANTHER" id="PTHR39452">
    <property type="entry name" value="CHEY-P PHOSPHATASE CHEX"/>
    <property type="match status" value="1"/>
</dbReference>
<evidence type="ECO:0000256" key="1">
    <source>
        <dbReference type="ARBA" id="ARBA00022500"/>
    </source>
</evidence>
<name>C8WZ26_DESRD</name>
<dbReference type="PANTHER" id="PTHR39452:SF1">
    <property type="entry name" value="CHEY-P PHOSPHATASE CHEX"/>
    <property type="match status" value="1"/>
</dbReference>
<dbReference type="Proteomes" id="UP000001052">
    <property type="component" value="Chromosome"/>
</dbReference>
<dbReference type="InterPro" id="IPR028976">
    <property type="entry name" value="CheC-like_sf"/>
</dbReference>
<dbReference type="Pfam" id="PF13690">
    <property type="entry name" value="CheX"/>
    <property type="match status" value="1"/>
</dbReference>
<dbReference type="GO" id="GO:0006935">
    <property type="term" value="P:chemotaxis"/>
    <property type="evidence" value="ECO:0007669"/>
    <property type="project" value="UniProtKB-KW"/>
</dbReference>
<dbReference type="CDD" id="cd17906">
    <property type="entry name" value="CheX"/>
    <property type="match status" value="1"/>
</dbReference>
<keyword evidence="4" id="KW-1185">Reference proteome</keyword>
<dbReference type="RefSeq" id="WP_015751100.1">
    <property type="nucleotide sequence ID" value="NC_013223.1"/>
</dbReference>
<gene>
    <name evidence="3" type="ordered locus">Dret_0650</name>
</gene>
<evidence type="ECO:0000313" key="4">
    <source>
        <dbReference type="Proteomes" id="UP000001052"/>
    </source>
</evidence>
<dbReference type="STRING" id="485915.Dret_0650"/>
<organism evidence="3 4">
    <name type="scientific">Desulfohalobium retbaense (strain ATCC 49708 / DSM 5692 / JCM 16813 / HR100)</name>
    <dbReference type="NCBI Taxonomy" id="485915"/>
    <lineage>
        <taxon>Bacteria</taxon>
        <taxon>Pseudomonadati</taxon>
        <taxon>Thermodesulfobacteriota</taxon>
        <taxon>Desulfovibrionia</taxon>
        <taxon>Desulfovibrionales</taxon>
        <taxon>Desulfohalobiaceae</taxon>
        <taxon>Desulfohalobium</taxon>
    </lineage>
</organism>
<evidence type="ECO:0000259" key="2">
    <source>
        <dbReference type="Pfam" id="PF13690"/>
    </source>
</evidence>
<dbReference type="EMBL" id="CP001734">
    <property type="protein sequence ID" value="ACV67942.1"/>
    <property type="molecule type" value="Genomic_DNA"/>
</dbReference>
<feature type="domain" description="Chemotaxis phosphatase CheX-like" evidence="2">
    <location>
        <begin position="46"/>
        <end position="141"/>
    </location>
</feature>
<reference evidence="4" key="1">
    <citation type="submission" date="2009-09" db="EMBL/GenBank/DDBJ databases">
        <title>The complete chromosome of Desulfohalobium retbaense DSM 5692.</title>
        <authorList>
            <consortium name="US DOE Joint Genome Institute (JGI-PGF)"/>
            <person name="Lucas S."/>
            <person name="Copeland A."/>
            <person name="Lapidus A."/>
            <person name="Glavina del Rio T."/>
            <person name="Dalin E."/>
            <person name="Tice H."/>
            <person name="Bruce D."/>
            <person name="Goodwin L."/>
            <person name="Pitluck S."/>
            <person name="Kyrpides N."/>
            <person name="Mavromatis K."/>
            <person name="Ivanova N."/>
            <person name="Mikhailova N."/>
            <person name="Munk A.C."/>
            <person name="Brettin T."/>
            <person name="Detter J.C."/>
            <person name="Han C."/>
            <person name="Tapia R."/>
            <person name="Larimer F."/>
            <person name="Land M."/>
            <person name="Hauser L."/>
            <person name="Markowitz V."/>
            <person name="Cheng J.-F."/>
            <person name="Hugenholtz P."/>
            <person name="Woyke T."/>
            <person name="Wu D."/>
            <person name="Spring S."/>
            <person name="Klenk H.-P."/>
            <person name="Eisen J.A."/>
        </authorList>
    </citation>
    <scope>NUCLEOTIDE SEQUENCE [LARGE SCALE GENOMIC DNA]</scope>
    <source>
        <strain evidence="4">DSM 5692</strain>
    </source>
</reference>
<accession>C8WZ26</accession>
<dbReference type="KEGG" id="drt:Dret_0650"/>
<dbReference type="SUPFAM" id="SSF103039">
    <property type="entry name" value="CheC-like"/>
    <property type="match status" value="1"/>
</dbReference>
<dbReference type="eggNOG" id="COG1406">
    <property type="taxonomic scope" value="Bacteria"/>
</dbReference>
<dbReference type="InterPro" id="IPR028051">
    <property type="entry name" value="CheX-like_dom"/>
</dbReference>
<proteinExistence type="predicted"/>
<dbReference type="AlphaFoldDB" id="C8WZ26"/>
<dbReference type="InterPro" id="IPR038756">
    <property type="entry name" value="CheX-like"/>
</dbReference>
<sequence length="158" mass="17292">MSNFDPAFLGQKIVEATTEIFETMIMAEITAKQPLPEQIKKFEHNVSGIIGLAGTHQGMLAIHAPEEVAKGITFDFLGVEVESIDEDVKDAISELANMIAGSVKPALSANGKDIQLSIPSVFHGNYSVNYYSQADWAMVPFIINSGQFLVEFQLKKTE</sequence>
<reference evidence="3 4" key="2">
    <citation type="journal article" date="2010" name="Stand. Genomic Sci.">
        <title>Complete genome sequence of Desulfohalobium retbaense type strain (HR(100)).</title>
        <authorList>
            <person name="Spring S."/>
            <person name="Nolan M."/>
            <person name="Lapidus A."/>
            <person name="Glavina Del Rio T."/>
            <person name="Copeland A."/>
            <person name="Tice H."/>
            <person name="Cheng J.F."/>
            <person name="Lucas S."/>
            <person name="Land M."/>
            <person name="Chen F."/>
            <person name="Bruce D."/>
            <person name="Goodwin L."/>
            <person name="Pitluck S."/>
            <person name="Ivanova N."/>
            <person name="Mavromatis K."/>
            <person name="Mikhailova N."/>
            <person name="Pati A."/>
            <person name="Chen A."/>
            <person name="Palaniappan K."/>
            <person name="Hauser L."/>
            <person name="Chang Y.J."/>
            <person name="Jeffries C.D."/>
            <person name="Munk C."/>
            <person name="Kiss H."/>
            <person name="Chain P."/>
            <person name="Han C."/>
            <person name="Brettin T."/>
            <person name="Detter J.C."/>
            <person name="Schuler E."/>
            <person name="Goker M."/>
            <person name="Rohde M."/>
            <person name="Bristow J."/>
            <person name="Eisen J.A."/>
            <person name="Markowitz V."/>
            <person name="Hugenholtz P."/>
            <person name="Kyrpides N.C."/>
            <person name="Klenk H.P."/>
        </authorList>
    </citation>
    <scope>NUCLEOTIDE SEQUENCE [LARGE SCALE GENOMIC DNA]</scope>
    <source>
        <strain evidence="3 4">DSM 5692</strain>
    </source>
</reference>
<protein>
    <submittedName>
        <fullName evidence="3">Inhibitor of MCP methylation, CheC-like protein</fullName>
    </submittedName>
</protein>
<evidence type="ECO:0000313" key="3">
    <source>
        <dbReference type="EMBL" id="ACV67942.1"/>
    </source>
</evidence>
<dbReference type="HOGENOM" id="CLU_116290_0_1_7"/>
<keyword evidence="1" id="KW-0145">Chemotaxis</keyword>
<dbReference type="Gene3D" id="3.40.1550.10">
    <property type="entry name" value="CheC-like"/>
    <property type="match status" value="1"/>
</dbReference>